<accession>A0ABQ4SBX4</accession>
<evidence type="ECO:0000259" key="1">
    <source>
        <dbReference type="Pfam" id="PF00188"/>
    </source>
</evidence>
<name>A0ABQ4SBX4_9HYPH</name>
<reference evidence="2" key="1">
    <citation type="journal article" date="2021" name="Front. Microbiol.">
        <title>Comprehensive Comparative Genomics and Phenotyping of Methylobacterium Species.</title>
        <authorList>
            <person name="Alessa O."/>
            <person name="Ogura Y."/>
            <person name="Fujitani Y."/>
            <person name="Takami H."/>
            <person name="Hayashi T."/>
            <person name="Sahin N."/>
            <person name="Tani A."/>
        </authorList>
    </citation>
    <scope>NUCLEOTIDE SEQUENCE</scope>
    <source>
        <strain evidence="2">DSM 17168</strain>
    </source>
</reference>
<dbReference type="Proteomes" id="UP001055153">
    <property type="component" value="Unassembled WGS sequence"/>
</dbReference>
<proteinExistence type="predicted"/>
<feature type="domain" description="SCP" evidence="1">
    <location>
        <begin position="56"/>
        <end position="165"/>
    </location>
</feature>
<dbReference type="InterPro" id="IPR014044">
    <property type="entry name" value="CAP_dom"/>
</dbReference>
<reference evidence="2" key="2">
    <citation type="submission" date="2021-08" db="EMBL/GenBank/DDBJ databases">
        <authorList>
            <person name="Tani A."/>
            <person name="Ola A."/>
            <person name="Ogura Y."/>
            <person name="Katsura K."/>
            <person name="Hayashi T."/>
        </authorList>
    </citation>
    <scope>NUCLEOTIDE SEQUENCE</scope>
    <source>
        <strain evidence="2">DSM 17168</strain>
    </source>
</reference>
<evidence type="ECO:0000313" key="2">
    <source>
        <dbReference type="EMBL" id="GJD99297.1"/>
    </source>
</evidence>
<comment type="caution">
    <text evidence="2">The sequence shown here is derived from an EMBL/GenBank/DDBJ whole genome shotgun (WGS) entry which is preliminary data.</text>
</comment>
<protein>
    <recommendedName>
        <fullName evidence="1">SCP domain-containing protein</fullName>
    </recommendedName>
</protein>
<dbReference type="Pfam" id="PF00188">
    <property type="entry name" value="CAP"/>
    <property type="match status" value="1"/>
</dbReference>
<dbReference type="PANTHER" id="PTHR31157">
    <property type="entry name" value="SCP DOMAIN-CONTAINING PROTEIN"/>
    <property type="match status" value="1"/>
</dbReference>
<keyword evidence="3" id="KW-1185">Reference proteome</keyword>
<dbReference type="EMBL" id="BPQQ01000013">
    <property type="protein sequence ID" value="GJD99297.1"/>
    <property type="molecule type" value="Genomic_DNA"/>
</dbReference>
<dbReference type="CDD" id="cd05379">
    <property type="entry name" value="CAP_bacterial"/>
    <property type="match status" value="1"/>
</dbReference>
<evidence type="ECO:0000313" key="3">
    <source>
        <dbReference type="Proteomes" id="UP001055153"/>
    </source>
</evidence>
<sequence length="169" mass="17708">MTLLSAGIRLIALAGLAGLVSACVSSERPRQSAAGPSLYWPMTATSAQLDTGSARDMIAAYRRNKGLPALALDPGLQRLAETESAAMAAADRPSQADIVKTVAARMGFDDPKANLSAGYHTLAEAFSGWRDSPAHNAVLLSPDATRMGIATAYAPGSKYKVYWTLLVAK</sequence>
<dbReference type="SUPFAM" id="SSF55797">
    <property type="entry name" value="PR-1-like"/>
    <property type="match status" value="1"/>
</dbReference>
<dbReference type="InterPro" id="IPR035940">
    <property type="entry name" value="CAP_sf"/>
</dbReference>
<gene>
    <name evidence="2" type="ORF">GMJLKIPL_1213</name>
</gene>
<dbReference type="RefSeq" id="WP_238234185.1">
    <property type="nucleotide sequence ID" value="NZ_BPQQ01000013.1"/>
</dbReference>
<organism evidence="2 3">
    <name type="scientific">Methylobacterium isbiliense</name>
    <dbReference type="NCBI Taxonomy" id="315478"/>
    <lineage>
        <taxon>Bacteria</taxon>
        <taxon>Pseudomonadati</taxon>
        <taxon>Pseudomonadota</taxon>
        <taxon>Alphaproteobacteria</taxon>
        <taxon>Hyphomicrobiales</taxon>
        <taxon>Methylobacteriaceae</taxon>
        <taxon>Methylobacterium</taxon>
    </lineage>
</organism>
<dbReference type="PANTHER" id="PTHR31157:SF1">
    <property type="entry name" value="SCP DOMAIN-CONTAINING PROTEIN"/>
    <property type="match status" value="1"/>
</dbReference>
<dbReference type="Gene3D" id="3.40.33.10">
    <property type="entry name" value="CAP"/>
    <property type="match status" value="1"/>
</dbReference>